<sequence>MGKVKTFELVLADNKSVYHPGDLVTGKCVIELKNEIRFRTIRVYIRGVAKVHWTESRSTGTRLGAYTEHFNSEVEYFNQRQLLYGNDESKADLSVLPEGKFQFTFIFELPYEGISTSFEGKHGNIRYWLKAEIDKPWSFNYKTKKAFTVISPIDINKPIYQGPVENSVEKSLCCCFCRSGTISIDARTDRKGYCPGESIMLWAEFDNQSNRTVIPYASLHQIQTFLARGKSRIRVSKFTSLTGWSAGWHSQSVWDGLLMKIPVIPPTVANCFVIRVEYFIKIALHIPGSSNLCMLLPITIGTTPYRRNPVSGWMNE</sequence>
<dbReference type="EMBL" id="KB095821">
    <property type="protein sequence ID" value="ESO11382.1"/>
    <property type="molecule type" value="Genomic_DNA"/>
</dbReference>
<evidence type="ECO:0000313" key="4">
    <source>
        <dbReference type="EnsemblMetazoa" id="HelroP91458"/>
    </source>
</evidence>
<keyword evidence="5" id="KW-1185">Reference proteome</keyword>
<gene>
    <name evidence="4" type="primary">20217237</name>
    <name evidence="3" type="ORF">HELRODRAFT_91458</name>
</gene>
<dbReference type="AlphaFoldDB" id="T1G840"/>
<dbReference type="PANTHER" id="PTHR11188">
    <property type="entry name" value="ARRESTIN DOMAIN CONTAINING PROTEIN"/>
    <property type="match status" value="1"/>
</dbReference>
<dbReference type="InParanoid" id="T1G840"/>
<dbReference type="Gene3D" id="2.60.40.640">
    <property type="match status" value="2"/>
</dbReference>
<feature type="domain" description="Arrestin C-terminal-like" evidence="2">
    <location>
        <begin position="178"/>
        <end position="305"/>
    </location>
</feature>
<dbReference type="KEGG" id="hro:HELRODRAFT_91458"/>
<dbReference type="OMA" id="QTEGASC"/>
<evidence type="ECO:0000313" key="3">
    <source>
        <dbReference type="EMBL" id="ESO11382.1"/>
    </source>
</evidence>
<accession>T1G840</accession>
<evidence type="ECO:0000313" key="5">
    <source>
        <dbReference type="Proteomes" id="UP000015101"/>
    </source>
</evidence>
<dbReference type="SUPFAM" id="SSF81296">
    <property type="entry name" value="E set domains"/>
    <property type="match status" value="2"/>
</dbReference>
<dbReference type="CTD" id="20217237"/>
<evidence type="ECO:0000256" key="1">
    <source>
        <dbReference type="ARBA" id="ARBA00005298"/>
    </source>
</evidence>
<organism evidence="4 5">
    <name type="scientific">Helobdella robusta</name>
    <name type="common">Californian leech</name>
    <dbReference type="NCBI Taxonomy" id="6412"/>
    <lineage>
        <taxon>Eukaryota</taxon>
        <taxon>Metazoa</taxon>
        <taxon>Spiralia</taxon>
        <taxon>Lophotrochozoa</taxon>
        <taxon>Annelida</taxon>
        <taxon>Clitellata</taxon>
        <taxon>Hirudinea</taxon>
        <taxon>Rhynchobdellida</taxon>
        <taxon>Glossiphoniidae</taxon>
        <taxon>Helobdella</taxon>
    </lineage>
</organism>
<reference evidence="3 5" key="2">
    <citation type="journal article" date="2013" name="Nature">
        <title>Insights into bilaterian evolution from three spiralian genomes.</title>
        <authorList>
            <person name="Simakov O."/>
            <person name="Marletaz F."/>
            <person name="Cho S.J."/>
            <person name="Edsinger-Gonzales E."/>
            <person name="Havlak P."/>
            <person name="Hellsten U."/>
            <person name="Kuo D.H."/>
            <person name="Larsson T."/>
            <person name="Lv J."/>
            <person name="Arendt D."/>
            <person name="Savage R."/>
            <person name="Osoegawa K."/>
            <person name="de Jong P."/>
            <person name="Grimwood J."/>
            <person name="Chapman J.A."/>
            <person name="Shapiro H."/>
            <person name="Aerts A."/>
            <person name="Otillar R.P."/>
            <person name="Terry A.Y."/>
            <person name="Boore J.L."/>
            <person name="Grigoriev I.V."/>
            <person name="Lindberg D.R."/>
            <person name="Seaver E.C."/>
            <person name="Weisblat D.A."/>
            <person name="Putnam N.H."/>
            <person name="Rokhsar D.S."/>
        </authorList>
    </citation>
    <scope>NUCLEOTIDE SEQUENCE</scope>
</reference>
<reference evidence="4" key="3">
    <citation type="submission" date="2015-06" db="UniProtKB">
        <authorList>
            <consortium name="EnsemblMetazoa"/>
        </authorList>
    </citation>
    <scope>IDENTIFICATION</scope>
</reference>
<evidence type="ECO:0000259" key="2">
    <source>
        <dbReference type="SMART" id="SM01017"/>
    </source>
</evidence>
<dbReference type="GO" id="GO:0005737">
    <property type="term" value="C:cytoplasm"/>
    <property type="evidence" value="ECO:0000318"/>
    <property type="project" value="GO_Central"/>
</dbReference>
<dbReference type="eggNOG" id="KOG3780">
    <property type="taxonomic scope" value="Eukaryota"/>
</dbReference>
<dbReference type="SMART" id="SM01017">
    <property type="entry name" value="Arrestin_C"/>
    <property type="match status" value="1"/>
</dbReference>
<comment type="similarity">
    <text evidence="1">Belongs to the arrestin family.</text>
</comment>
<dbReference type="PANTHER" id="PTHR11188:SF17">
    <property type="entry name" value="FI21816P1"/>
    <property type="match status" value="1"/>
</dbReference>
<dbReference type="EnsemblMetazoa" id="HelroT91458">
    <property type="protein sequence ID" value="HelroP91458"/>
    <property type="gene ID" value="HelroG91458"/>
</dbReference>
<dbReference type="RefSeq" id="XP_009010542.1">
    <property type="nucleotide sequence ID" value="XM_009012294.1"/>
</dbReference>
<dbReference type="GeneID" id="20217237"/>
<dbReference type="GO" id="GO:0015031">
    <property type="term" value="P:protein transport"/>
    <property type="evidence" value="ECO:0000318"/>
    <property type="project" value="GO_Central"/>
</dbReference>
<name>T1G840_HELRO</name>
<dbReference type="Proteomes" id="UP000015101">
    <property type="component" value="Unassembled WGS sequence"/>
</dbReference>
<dbReference type="InterPro" id="IPR050357">
    <property type="entry name" value="Arrestin_domain-protein"/>
</dbReference>
<dbReference type="EMBL" id="AMQM01008669">
    <property type="status" value="NOT_ANNOTATED_CDS"/>
    <property type="molecule type" value="Genomic_DNA"/>
</dbReference>
<protein>
    <recommendedName>
        <fullName evidence="2">Arrestin C-terminal-like domain-containing protein</fullName>
    </recommendedName>
</protein>
<dbReference type="OrthoDB" id="2333384at2759"/>
<dbReference type="InterPro" id="IPR011021">
    <property type="entry name" value="Arrestin-like_N"/>
</dbReference>
<dbReference type="Pfam" id="PF00339">
    <property type="entry name" value="Arrestin_N"/>
    <property type="match status" value="1"/>
</dbReference>
<reference evidence="5" key="1">
    <citation type="submission" date="2012-12" db="EMBL/GenBank/DDBJ databases">
        <authorList>
            <person name="Hellsten U."/>
            <person name="Grimwood J."/>
            <person name="Chapman J.A."/>
            <person name="Shapiro H."/>
            <person name="Aerts A."/>
            <person name="Otillar R.P."/>
            <person name="Terry A.Y."/>
            <person name="Boore J.L."/>
            <person name="Simakov O."/>
            <person name="Marletaz F."/>
            <person name="Cho S.-J."/>
            <person name="Edsinger-Gonzales E."/>
            <person name="Havlak P."/>
            <person name="Kuo D.-H."/>
            <person name="Larsson T."/>
            <person name="Lv J."/>
            <person name="Arendt D."/>
            <person name="Savage R."/>
            <person name="Osoegawa K."/>
            <person name="de Jong P."/>
            <person name="Lindberg D.R."/>
            <person name="Seaver E.C."/>
            <person name="Weisblat D.A."/>
            <person name="Putnam N.H."/>
            <person name="Grigoriev I.V."/>
            <person name="Rokhsar D.S."/>
        </authorList>
    </citation>
    <scope>NUCLEOTIDE SEQUENCE</scope>
</reference>
<dbReference type="FunCoup" id="T1G840">
    <property type="interactions" value="484"/>
</dbReference>
<proteinExistence type="inferred from homology"/>
<dbReference type="InterPro" id="IPR014756">
    <property type="entry name" value="Ig_E-set"/>
</dbReference>
<dbReference type="Pfam" id="PF02752">
    <property type="entry name" value="Arrestin_C"/>
    <property type="match status" value="1"/>
</dbReference>
<dbReference type="STRING" id="6412.T1G840"/>
<dbReference type="InterPro" id="IPR014752">
    <property type="entry name" value="Arrestin-like_C"/>
</dbReference>
<dbReference type="HOGENOM" id="CLU_039221_3_1_1"/>
<dbReference type="InterPro" id="IPR011022">
    <property type="entry name" value="Arrestin_C-like"/>
</dbReference>